<proteinExistence type="predicted"/>
<dbReference type="EMBL" id="SBIQ01000220">
    <property type="protein sequence ID" value="KAF7682581.1"/>
    <property type="molecule type" value="Genomic_DNA"/>
</dbReference>
<accession>A0ABQ7HWS7</accession>
<evidence type="ECO:0000313" key="2">
    <source>
        <dbReference type="Proteomes" id="UP001516464"/>
    </source>
</evidence>
<gene>
    <name evidence="1" type="ORF">TCON_2199</name>
</gene>
<evidence type="ECO:0000313" key="1">
    <source>
        <dbReference type="EMBL" id="KAF7682581.1"/>
    </source>
</evidence>
<name>A0ABQ7HWS7_9MICR</name>
<sequence>MSLLNAQRKLLYDEINKKKFNEKLYRARSNELVSLKDFSTWMKYGNIDLRAERIYCYIQDRNVFWRDDALQCQHCGKAENSFDYLVAGCARMLGHDYTRRNNEVIRRSHLLSKALKNPKNYDLIQSRRSWKMKKPKFGSIQG</sequence>
<reference evidence="1 2" key="1">
    <citation type="submission" date="2019-01" db="EMBL/GenBank/DDBJ databases">
        <title>Genomes sequencing and comparative genomics of infectious freshwater microsporidia, Cucumispora dikerogammari and Thelohania contejeani.</title>
        <authorList>
            <person name="Cormier A."/>
            <person name="Giraud I."/>
            <person name="Wattier R."/>
            <person name="Teixeira M."/>
            <person name="Grandjean F."/>
            <person name="Rigaud T."/>
            <person name="Cordaux R."/>
        </authorList>
    </citation>
    <scope>NUCLEOTIDE SEQUENCE [LARGE SCALE GENOMIC DNA]</scope>
    <source>
        <strain evidence="1">T1</strain>
        <tissue evidence="1">Spores</tissue>
    </source>
</reference>
<dbReference type="Proteomes" id="UP001516464">
    <property type="component" value="Unassembled WGS sequence"/>
</dbReference>
<keyword evidence="2" id="KW-1185">Reference proteome</keyword>
<comment type="caution">
    <text evidence="1">The sequence shown here is derived from an EMBL/GenBank/DDBJ whole genome shotgun (WGS) entry which is preliminary data.</text>
</comment>
<organism evidence="1 2">
    <name type="scientific">Astathelohania contejeani</name>
    <dbReference type="NCBI Taxonomy" id="164912"/>
    <lineage>
        <taxon>Eukaryota</taxon>
        <taxon>Fungi</taxon>
        <taxon>Fungi incertae sedis</taxon>
        <taxon>Microsporidia</taxon>
        <taxon>Astathelohaniidae</taxon>
        <taxon>Astathelohania</taxon>
    </lineage>
</organism>
<protein>
    <submittedName>
        <fullName evidence="1">Uncharacterized protein</fullName>
    </submittedName>
</protein>